<dbReference type="EMBL" id="JAGKHQ010000017">
    <property type="protein sequence ID" value="KAG7489025.1"/>
    <property type="molecule type" value="Genomic_DNA"/>
</dbReference>
<feature type="region of interest" description="Disordered" evidence="1">
    <location>
        <begin position="47"/>
        <end position="80"/>
    </location>
</feature>
<feature type="compositionally biased region" description="Basic and acidic residues" evidence="1">
    <location>
        <begin position="47"/>
        <end position="64"/>
    </location>
</feature>
<evidence type="ECO:0000313" key="3">
    <source>
        <dbReference type="Proteomes" id="UP000693946"/>
    </source>
</evidence>
<accession>A0AAV6QEU2</accession>
<dbReference type="AlphaFoldDB" id="A0AAV6QEU2"/>
<sequence>MLSFGERRHRLLLLVLRCNSRPQWRRASDVIVKNTVFYRNLLSVTNKREEEGRESPGRDTESKRVGSVSEIGPTDEDWDISHCRITAPNGSSCPAAKVSG</sequence>
<gene>
    <name evidence="2" type="ORF">JOB18_003133</name>
</gene>
<evidence type="ECO:0000313" key="2">
    <source>
        <dbReference type="EMBL" id="KAG7489025.1"/>
    </source>
</evidence>
<name>A0AAV6QEU2_SOLSE</name>
<organism evidence="2 3">
    <name type="scientific">Solea senegalensis</name>
    <name type="common">Senegalese sole</name>
    <dbReference type="NCBI Taxonomy" id="28829"/>
    <lineage>
        <taxon>Eukaryota</taxon>
        <taxon>Metazoa</taxon>
        <taxon>Chordata</taxon>
        <taxon>Craniata</taxon>
        <taxon>Vertebrata</taxon>
        <taxon>Euteleostomi</taxon>
        <taxon>Actinopterygii</taxon>
        <taxon>Neopterygii</taxon>
        <taxon>Teleostei</taxon>
        <taxon>Neoteleostei</taxon>
        <taxon>Acanthomorphata</taxon>
        <taxon>Carangaria</taxon>
        <taxon>Pleuronectiformes</taxon>
        <taxon>Pleuronectoidei</taxon>
        <taxon>Soleidae</taxon>
        <taxon>Solea</taxon>
    </lineage>
</organism>
<protein>
    <submittedName>
        <fullName evidence="2">Uncharacterized protein</fullName>
    </submittedName>
</protein>
<keyword evidence="3" id="KW-1185">Reference proteome</keyword>
<dbReference type="Proteomes" id="UP000693946">
    <property type="component" value="Linkage Group LG5"/>
</dbReference>
<reference evidence="2 3" key="1">
    <citation type="journal article" date="2021" name="Sci. Rep.">
        <title>Chromosome anchoring in Senegalese sole (Solea senegalensis) reveals sex-associated markers and genome rearrangements in flatfish.</title>
        <authorList>
            <person name="Guerrero-Cozar I."/>
            <person name="Gomez-Garrido J."/>
            <person name="Berbel C."/>
            <person name="Martinez-Blanch J.F."/>
            <person name="Alioto T."/>
            <person name="Claros M.G."/>
            <person name="Gagnaire P.A."/>
            <person name="Manchado M."/>
        </authorList>
    </citation>
    <scope>NUCLEOTIDE SEQUENCE [LARGE SCALE GENOMIC DNA]</scope>
    <source>
        <strain evidence="2">Sse05_10M</strain>
    </source>
</reference>
<evidence type="ECO:0000256" key="1">
    <source>
        <dbReference type="SAM" id="MobiDB-lite"/>
    </source>
</evidence>
<proteinExistence type="predicted"/>
<comment type="caution">
    <text evidence="2">The sequence shown here is derived from an EMBL/GenBank/DDBJ whole genome shotgun (WGS) entry which is preliminary data.</text>
</comment>